<gene>
    <name evidence="2" type="ORF">DS031_18870</name>
</gene>
<dbReference type="Proteomes" id="UP000253314">
    <property type="component" value="Unassembled WGS sequence"/>
</dbReference>
<name>A0A366XPG7_9BACI</name>
<protein>
    <recommendedName>
        <fullName evidence="1">IDEAL domain-containing protein</fullName>
    </recommendedName>
</protein>
<dbReference type="SMART" id="SM00914">
    <property type="entry name" value="IDEAL"/>
    <property type="match status" value="1"/>
</dbReference>
<dbReference type="InterPro" id="IPR027393">
    <property type="entry name" value="Virus_scaffolding_prot_C"/>
</dbReference>
<dbReference type="AlphaFoldDB" id="A0A366XPG7"/>
<dbReference type="InterPro" id="IPR014957">
    <property type="entry name" value="IDEAL_dom"/>
</dbReference>
<dbReference type="Pfam" id="PF08858">
    <property type="entry name" value="IDEAL"/>
    <property type="match status" value="1"/>
</dbReference>
<sequence>MNQAPDLTFLILFIHHLTLVRIYYNKGGFGVGRHNLNHFKKVIYICEIYKEQRFYYRQEFLLNGIRWGHPKPITEKTFVKRRKAGFPVIYRFIDQLPPHIVRQVQEINALIDLALDTKDKAWFKQLVKKRKKLIGQ</sequence>
<accession>A0A366XPG7</accession>
<comment type="caution">
    <text evidence="2">The sequence shown here is derived from an EMBL/GenBank/DDBJ whole genome shotgun (WGS) entry which is preliminary data.</text>
</comment>
<reference evidence="2 3" key="1">
    <citation type="submission" date="2018-07" db="EMBL/GenBank/DDBJ databases">
        <title>Lottiidibacillus patelloidae gen. nov., sp. nov., isolated from the intestinal tract of a marine limpet and the reclassification of B. taeanensis BH030017T, B. algicola KMM 3737T and B. hwajinpoensis SW-72T as genus Lottiidibacillus.</title>
        <authorList>
            <person name="Liu R."/>
            <person name="Huang Z."/>
        </authorList>
    </citation>
    <scope>NUCLEOTIDE SEQUENCE [LARGE SCALE GENOMIC DNA]</scope>
    <source>
        <strain evidence="2 3">BH030017</strain>
    </source>
</reference>
<keyword evidence="3" id="KW-1185">Reference proteome</keyword>
<proteinExistence type="predicted"/>
<organism evidence="2 3">
    <name type="scientific">Bacillus taeanensis</name>
    <dbReference type="NCBI Taxonomy" id="273032"/>
    <lineage>
        <taxon>Bacteria</taxon>
        <taxon>Bacillati</taxon>
        <taxon>Bacillota</taxon>
        <taxon>Bacilli</taxon>
        <taxon>Bacillales</taxon>
        <taxon>Bacillaceae</taxon>
        <taxon>Bacillus</taxon>
    </lineage>
</organism>
<feature type="domain" description="IDEAL" evidence="1">
    <location>
        <begin position="92"/>
        <end position="130"/>
    </location>
</feature>
<evidence type="ECO:0000313" key="2">
    <source>
        <dbReference type="EMBL" id="RBW68002.1"/>
    </source>
</evidence>
<evidence type="ECO:0000313" key="3">
    <source>
        <dbReference type="Proteomes" id="UP000253314"/>
    </source>
</evidence>
<dbReference type="EMBL" id="QOCW01000026">
    <property type="protein sequence ID" value="RBW68002.1"/>
    <property type="molecule type" value="Genomic_DNA"/>
</dbReference>
<dbReference type="OrthoDB" id="2427704at2"/>
<dbReference type="Gene3D" id="4.10.810.10">
    <property type="entry name" value="Virus Scaffolding Protein, Chain A"/>
    <property type="match status" value="1"/>
</dbReference>
<evidence type="ECO:0000259" key="1">
    <source>
        <dbReference type="SMART" id="SM00914"/>
    </source>
</evidence>